<feature type="transmembrane region" description="Helical" evidence="1">
    <location>
        <begin position="996"/>
        <end position="1012"/>
    </location>
</feature>
<feature type="transmembrane region" description="Helical" evidence="1">
    <location>
        <begin position="449"/>
        <end position="471"/>
    </location>
</feature>
<feature type="transmembrane region" description="Helical" evidence="1">
    <location>
        <begin position="491"/>
        <end position="509"/>
    </location>
</feature>
<name>A0A6C0LMU0_9ZZZZ</name>
<evidence type="ECO:0000256" key="1">
    <source>
        <dbReference type="SAM" id="Phobius"/>
    </source>
</evidence>
<keyword evidence="1" id="KW-1133">Transmembrane helix</keyword>
<feature type="transmembrane region" description="Helical" evidence="1">
    <location>
        <begin position="80"/>
        <end position="98"/>
    </location>
</feature>
<keyword evidence="1" id="KW-0812">Transmembrane</keyword>
<protein>
    <submittedName>
        <fullName evidence="2">Uncharacterized protein</fullName>
    </submittedName>
</protein>
<accession>A0A6C0LMU0</accession>
<proteinExistence type="predicted"/>
<feature type="transmembrane region" description="Helical" evidence="1">
    <location>
        <begin position="153"/>
        <end position="176"/>
    </location>
</feature>
<dbReference type="EMBL" id="MN740525">
    <property type="protein sequence ID" value="QHU31258.1"/>
    <property type="molecule type" value="Genomic_DNA"/>
</dbReference>
<sequence>MRFASTINLTIIVMMIIIYLNEMRNISMFIFNFNYIKDLAKIIMNEKCNSIYCEAETDRYQIAKNSYNLLMPNDVFNAKTYIIFTFIISIMIFIYYYSMLVDFEKHPSNSITITILFICILVTIIFARYTPYDEQGYLNYYKNLYSDGNPNPHTISIGFVVFFIVCVVLILVYQLLITKGELTTFTEYWNTGNFPKFTEAFGNLYNNKDTILEILKLTCFFISITLVFNLMNIVMSFRNNTTPMLKTKALTWSLQNSLKTHEGYKITETNKKEYLISQEYDNITKLTETEKDKNILNSGANISSALDILIAFEELTNVVLYGHTTEANTGYVSILKEMIDKNFTTLKKNKDKNDANKNTSELSLIFDKKVSIPNDYGTDTRGTQYDHYINKNDNNEDYEYTADISYGNPNVFYEKYWDVNDTEGEFLDTYHYFVPTNLNLYKGANLYRILTDIAYFIIIISVVLSAIYGTYSLFNDRDDDNENVIKRIWDILFPLFALVIFLTFIIVFIRFNTNFNKNVVYKCLDCSYKRALNKLNNIVNPYIRMYDTKITTGNKNYLHHYIISNVFYSLLSGNINLVDVDTTRAINTAYDGKNYKGIDEIKTNRLKLTEMNDSLLNNDNQFREYYKSRYGDLYNTTTTAEIDKLYTVFLNIFGEYKRTPVSDSDIEKYFKTTVLKKDTILKIFSIIKRCFELFNVERFNNNLVYYNNRDKGRGDSNDKTKITIDSFKPFKFYKDGDKLIPHKFILVLTKKADYDAFVGDTTATKTTFETVLKDKLGIKNETTDTPDMTPILNNDITDEDSINPKEDIRDKNVIKIIAKYLLILGHLNYNGVEYKREVVVSGTKTQETVDANRKKIYELKTLNLYKLISNVSYNDTYDGLDDTFITITDIAAGSETGKITEPKYKTLTYIYNYLETKYVSLSSNNNKNYLLNVIQSVNNTLNNDDKTIIPATENKTSKYIFADYIKELKTPLKYEDEDEILNKAIHISTTSFETTYYMNILILGCYIFFTTIKSV</sequence>
<keyword evidence="1" id="KW-0472">Membrane</keyword>
<feature type="transmembrane region" description="Helical" evidence="1">
    <location>
        <begin position="214"/>
        <end position="237"/>
    </location>
</feature>
<feature type="transmembrane region" description="Helical" evidence="1">
    <location>
        <begin position="110"/>
        <end position="132"/>
    </location>
</feature>
<dbReference type="AlphaFoldDB" id="A0A6C0LMU0"/>
<feature type="transmembrane region" description="Helical" evidence="1">
    <location>
        <begin position="6"/>
        <end position="22"/>
    </location>
</feature>
<evidence type="ECO:0000313" key="2">
    <source>
        <dbReference type="EMBL" id="QHU31258.1"/>
    </source>
</evidence>
<reference evidence="2" key="1">
    <citation type="journal article" date="2020" name="Nature">
        <title>Giant virus diversity and host interactions through global metagenomics.</title>
        <authorList>
            <person name="Schulz F."/>
            <person name="Roux S."/>
            <person name="Paez-Espino D."/>
            <person name="Jungbluth S."/>
            <person name="Walsh D.A."/>
            <person name="Denef V.J."/>
            <person name="McMahon K.D."/>
            <person name="Konstantinidis K.T."/>
            <person name="Eloe-Fadrosh E.A."/>
            <person name="Kyrpides N.C."/>
            <person name="Woyke T."/>
        </authorList>
    </citation>
    <scope>NUCLEOTIDE SEQUENCE</scope>
    <source>
        <strain evidence="2">GVMAG-M-3300027963-21</strain>
    </source>
</reference>
<organism evidence="2">
    <name type="scientific">viral metagenome</name>
    <dbReference type="NCBI Taxonomy" id="1070528"/>
    <lineage>
        <taxon>unclassified sequences</taxon>
        <taxon>metagenomes</taxon>
        <taxon>organismal metagenomes</taxon>
    </lineage>
</organism>